<dbReference type="EMBL" id="VXIV02000700">
    <property type="protein sequence ID" value="KAF6036576.1"/>
    <property type="molecule type" value="Genomic_DNA"/>
</dbReference>
<proteinExistence type="predicted"/>
<accession>A0A7J7KGG0</accession>
<evidence type="ECO:0000313" key="2">
    <source>
        <dbReference type="Proteomes" id="UP000593567"/>
    </source>
</evidence>
<comment type="caution">
    <text evidence="1">The sequence shown here is derived from an EMBL/GenBank/DDBJ whole genome shotgun (WGS) entry which is preliminary data.</text>
</comment>
<reference evidence="1" key="1">
    <citation type="submission" date="2020-06" db="EMBL/GenBank/DDBJ databases">
        <title>Draft genome of Bugula neritina, a colonial animal packing powerful symbionts and potential medicines.</title>
        <authorList>
            <person name="Rayko M."/>
        </authorList>
    </citation>
    <scope>NUCLEOTIDE SEQUENCE [LARGE SCALE GENOMIC DNA]</scope>
    <source>
        <strain evidence="1">Kwan_BN1</strain>
    </source>
</reference>
<gene>
    <name evidence="1" type="ORF">EB796_005110</name>
</gene>
<organism evidence="1 2">
    <name type="scientific">Bugula neritina</name>
    <name type="common">Brown bryozoan</name>
    <name type="synonym">Sertularia neritina</name>
    <dbReference type="NCBI Taxonomy" id="10212"/>
    <lineage>
        <taxon>Eukaryota</taxon>
        <taxon>Metazoa</taxon>
        <taxon>Spiralia</taxon>
        <taxon>Lophotrochozoa</taxon>
        <taxon>Bryozoa</taxon>
        <taxon>Gymnolaemata</taxon>
        <taxon>Cheilostomatida</taxon>
        <taxon>Flustrina</taxon>
        <taxon>Buguloidea</taxon>
        <taxon>Bugulidae</taxon>
        <taxon>Bugula</taxon>
    </lineage>
</organism>
<keyword evidence="2" id="KW-1185">Reference proteome</keyword>
<dbReference type="Proteomes" id="UP000593567">
    <property type="component" value="Unassembled WGS sequence"/>
</dbReference>
<sequence>MRKEIIVDSSPWSRINQENRLSLILLELSHSAIRDATRCTQVEFQVAQVSGQVDRAINVMVVKTWLMTVTPAGLAPSVFVKSRLLLHSPTLKSKLLNDPSAEGQVKSQNTTSEGPKVVLIRNPVARPPMRRPGSQLDLLLEFIASQSEKL</sequence>
<protein>
    <submittedName>
        <fullName evidence="1">Uncharacterized protein</fullName>
    </submittedName>
</protein>
<evidence type="ECO:0000313" key="1">
    <source>
        <dbReference type="EMBL" id="KAF6036576.1"/>
    </source>
</evidence>
<dbReference type="AlphaFoldDB" id="A0A7J7KGG0"/>
<name>A0A7J7KGG0_BUGNE</name>